<proteinExistence type="predicted"/>
<name>C2JZS9_LACRM</name>
<dbReference type="InterPro" id="IPR025536">
    <property type="entry name" value="DUF4422"/>
</dbReference>
<comment type="caution">
    <text evidence="2">The sequence shown here is derived from an EMBL/GenBank/DDBJ whole genome shotgun (WGS) entry which is preliminary data.</text>
</comment>
<dbReference type="EMBL" id="ACIZ01000099">
    <property type="protein sequence ID" value="EEN79426.1"/>
    <property type="molecule type" value="Genomic_DNA"/>
</dbReference>
<evidence type="ECO:0000313" key="2">
    <source>
        <dbReference type="EMBL" id="EEN79426.1"/>
    </source>
</evidence>
<organism evidence="2 3">
    <name type="scientific">Lacticaseibacillus rhamnosus (strain LMS2-1)</name>
    <dbReference type="NCBI Taxonomy" id="525361"/>
    <lineage>
        <taxon>Bacteria</taxon>
        <taxon>Bacillati</taxon>
        <taxon>Bacillota</taxon>
        <taxon>Bacilli</taxon>
        <taxon>Lactobacillales</taxon>
        <taxon>Lactobacillaceae</taxon>
        <taxon>Lacticaseibacillus</taxon>
    </lineage>
</organism>
<protein>
    <recommendedName>
        <fullName evidence="1">DUF4422 domain-containing protein</fullName>
    </recommendedName>
</protein>
<dbReference type="HOGENOM" id="CLU_065769_1_0_9"/>
<gene>
    <name evidence="2" type="ORF">HMPREF0539_2414</name>
</gene>
<dbReference type="AlphaFoldDB" id="C2JZS9"/>
<feature type="domain" description="DUF4422" evidence="1">
    <location>
        <begin position="1"/>
        <end position="219"/>
    </location>
</feature>
<reference evidence="2" key="1">
    <citation type="submission" date="2009-01" db="EMBL/GenBank/DDBJ databases">
        <authorList>
            <person name="Qin X."/>
            <person name="Bachman B."/>
            <person name="Battles P."/>
            <person name="Bell A."/>
            <person name="Bess C."/>
            <person name="Bickham C."/>
            <person name="Chaboub L."/>
            <person name="Chen D."/>
            <person name="Coyle M."/>
            <person name="Deiros D.R."/>
            <person name="Dinh H."/>
            <person name="Forbes L."/>
            <person name="Fowler G."/>
            <person name="Francisco L."/>
            <person name="Fu Q."/>
            <person name="Gubbala S."/>
            <person name="Hale W."/>
            <person name="Han Y."/>
            <person name="Hemphill L."/>
            <person name="Highlander S.K."/>
            <person name="Hirani K."/>
            <person name="Hogues M."/>
            <person name="Jackson L."/>
            <person name="Jakkamsetti A."/>
            <person name="Javaid M."/>
            <person name="Jiang H."/>
            <person name="Korchina V."/>
            <person name="Kovar C."/>
            <person name="Lara F."/>
            <person name="Lee S."/>
            <person name="Mata R."/>
            <person name="Mathew T."/>
            <person name="Moen C."/>
            <person name="Morales K."/>
            <person name="Munidasa M."/>
            <person name="Nazareth L."/>
            <person name="Ngo R."/>
            <person name="Nguyen L."/>
            <person name="Okwuonu G."/>
            <person name="Ongeri F."/>
            <person name="Patil S."/>
            <person name="Petrosino J."/>
            <person name="Pham C."/>
            <person name="Pham P."/>
            <person name="Pu L.-L."/>
            <person name="Puazo M."/>
            <person name="Raj R."/>
            <person name="Reid J."/>
            <person name="Rouhana J."/>
            <person name="Saada N."/>
            <person name="Shang Y."/>
            <person name="Simmons D."/>
            <person name="Thornton R."/>
            <person name="Warren J."/>
            <person name="Weissenberger G."/>
            <person name="Zhang J."/>
            <person name="Zhang L."/>
            <person name="Zhou C."/>
            <person name="Zhu D."/>
            <person name="Muzny D."/>
            <person name="Worley K."/>
            <person name="Gibbs R."/>
        </authorList>
    </citation>
    <scope>NUCLEOTIDE SEQUENCE [LARGE SCALE GENOMIC DNA]</scope>
    <source>
        <strain evidence="2">LMS2-1</strain>
    </source>
</reference>
<evidence type="ECO:0000259" key="1">
    <source>
        <dbReference type="Pfam" id="PF14393"/>
    </source>
</evidence>
<accession>C2JZS9</accession>
<evidence type="ECO:0000313" key="3">
    <source>
        <dbReference type="Proteomes" id="UP000004525"/>
    </source>
</evidence>
<sequence>MLVASHKNCRIPEDLSVYTPILVGSAFHEGTPVGFIRDDQGDNISDKNPRYNELTALYWGWKNLSSDYVGLVQYRRYFVSGRIKGTDKFKNILTRTDLEKLVAGNKIIVPKKRHYYIETIESHYLHSHSADGMKALKVIFSKMPKNYRLALNHVLSSKSAHMFNMFIMERSEFSAYSSWLFDVLFKVEKELNYEQLQGNEKRALGFLSEIMLDVWLTANDKVYKEVPVSFMEKQHWVKKISIFLLNKISGGRWRLNTHIK</sequence>
<keyword evidence="3" id="KW-1185">Reference proteome</keyword>
<dbReference type="Proteomes" id="UP000004525">
    <property type="component" value="Unassembled WGS sequence"/>
</dbReference>
<dbReference type="Pfam" id="PF14393">
    <property type="entry name" value="DUF4422"/>
    <property type="match status" value="1"/>
</dbReference>